<evidence type="ECO:0000313" key="1">
    <source>
        <dbReference type="EMBL" id="CRF40932.1"/>
    </source>
</evidence>
<evidence type="ECO:0000313" key="2">
    <source>
        <dbReference type="EMBL" id="CRF42496.1"/>
    </source>
</evidence>
<reference evidence="4" key="2">
    <citation type="submission" date="2014-12" db="EMBL/GenBank/DDBJ databases">
        <authorList>
            <person name="Smet A."/>
        </authorList>
    </citation>
    <scope>NUCLEOTIDE SEQUENCE [LARGE SCALE GENOMIC DNA]</scope>
</reference>
<organism evidence="2 6">
    <name type="scientific">Helicobacter ailurogastricus</name>
    <dbReference type="NCBI Taxonomy" id="1578720"/>
    <lineage>
        <taxon>Bacteria</taxon>
        <taxon>Pseudomonadati</taxon>
        <taxon>Campylobacterota</taxon>
        <taxon>Epsilonproteobacteria</taxon>
        <taxon>Campylobacterales</taxon>
        <taxon>Helicobacteraceae</taxon>
        <taxon>Helicobacter</taxon>
    </lineage>
</organism>
<accession>A0A0K2X8V0</accession>
<evidence type="ECO:0000313" key="6">
    <source>
        <dbReference type="Proteomes" id="UP000045175"/>
    </source>
</evidence>
<sequence length="47" mass="5286">MSESPLSELSAHSNTRQLKIRFKLLGRNLTLANMPHFVLTVIHSLLA</sequence>
<proteinExistence type="predicted"/>
<dbReference type="STRING" id="1578720.HAL011_07050"/>
<dbReference type="Proteomes" id="UP000038622">
    <property type="component" value="Unassembled WGS sequence"/>
</dbReference>
<keyword evidence="4" id="KW-1185">Reference proteome</keyword>
<dbReference type="EMBL" id="CDML01000020">
    <property type="protein sequence ID" value="CRF40932.1"/>
    <property type="molecule type" value="Genomic_DNA"/>
</dbReference>
<reference evidence="2" key="1">
    <citation type="submission" date="2014-12" db="EMBL/GenBank/DDBJ databases">
        <title>Whole genome sequences of four Staphylococcus schleiferi canine isolates.</title>
        <authorList>
            <person name="Misic A.M."/>
            <person name="Cain C."/>
            <person name="Morris D.O."/>
            <person name="Rankin S."/>
            <person name="Beiting D."/>
        </authorList>
    </citation>
    <scope>NUCLEOTIDE SEQUENCE</scope>
    <source>
        <strain evidence="1">ASB11</strain>
        <strain evidence="2">ASB13</strain>
        <strain evidence="3">ASB9</strain>
    </source>
</reference>
<dbReference type="EMBL" id="CDMN01000031">
    <property type="protein sequence ID" value="CRF44197.1"/>
    <property type="molecule type" value="Genomic_DNA"/>
</dbReference>
<evidence type="ECO:0000313" key="5">
    <source>
        <dbReference type="Proteomes" id="UP000041394"/>
    </source>
</evidence>
<reference evidence="5 6" key="3">
    <citation type="submission" date="2014-12" db="EMBL/GenBank/DDBJ databases">
        <authorList>
            <person name="Jaenicke S."/>
        </authorList>
    </citation>
    <scope>NUCLEOTIDE SEQUENCE [LARGE SCALE GENOMIC DNA]</scope>
</reference>
<dbReference type="Proteomes" id="UP000045175">
    <property type="component" value="Unassembled WGS sequence"/>
</dbReference>
<dbReference type="AlphaFoldDB" id="A0A0K2X8V0"/>
<protein>
    <submittedName>
        <fullName evidence="2">Uncharacterized protein</fullName>
    </submittedName>
</protein>
<evidence type="ECO:0000313" key="4">
    <source>
        <dbReference type="Proteomes" id="UP000038622"/>
    </source>
</evidence>
<dbReference type="EMBL" id="CDMH01000034">
    <property type="protein sequence ID" value="CRF42496.1"/>
    <property type="molecule type" value="Genomic_DNA"/>
</dbReference>
<gene>
    <name evidence="1" type="ORF">HAL011_07050</name>
    <name evidence="2" type="ORF">HAL013_06840</name>
    <name evidence="3" type="ORF">HAL09_07700</name>
</gene>
<evidence type="ECO:0000313" key="3">
    <source>
        <dbReference type="EMBL" id="CRF44197.1"/>
    </source>
</evidence>
<dbReference type="Proteomes" id="UP000041394">
    <property type="component" value="Unassembled WGS sequence"/>
</dbReference>
<name>A0A0K2X8V0_9HELI</name>